<accession>A0AAW1ETU5</accession>
<keyword evidence="2" id="KW-1185">Reference proteome</keyword>
<evidence type="ECO:0000313" key="2">
    <source>
        <dbReference type="Proteomes" id="UP001488805"/>
    </source>
</evidence>
<dbReference type="EMBL" id="JBCEZU010000145">
    <property type="protein sequence ID" value="KAK9524724.1"/>
    <property type="molecule type" value="Genomic_DNA"/>
</dbReference>
<dbReference type="Proteomes" id="UP001488805">
    <property type="component" value="Unassembled WGS sequence"/>
</dbReference>
<protein>
    <recommendedName>
        <fullName evidence="3">Secreted protein</fullName>
    </recommendedName>
</protein>
<evidence type="ECO:0008006" key="3">
    <source>
        <dbReference type="Google" id="ProtNLM"/>
    </source>
</evidence>
<gene>
    <name evidence="1" type="ORF">VZT92_017093</name>
</gene>
<proteinExistence type="predicted"/>
<name>A0AAW1ETU5_ZOAVI</name>
<organism evidence="1 2">
    <name type="scientific">Zoarces viviparus</name>
    <name type="common">Viviparous eelpout</name>
    <name type="synonym">Blennius viviparus</name>
    <dbReference type="NCBI Taxonomy" id="48416"/>
    <lineage>
        <taxon>Eukaryota</taxon>
        <taxon>Metazoa</taxon>
        <taxon>Chordata</taxon>
        <taxon>Craniata</taxon>
        <taxon>Vertebrata</taxon>
        <taxon>Euteleostomi</taxon>
        <taxon>Actinopterygii</taxon>
        <taxon>Neopterygii</taxon>
        <taxon>Teleostei</taxon>
        <taxon>Neoteleostei</taxon>
        <taxon>Acanthomorphata</taxon>
        <taxon>Eupercaria</taxon>
        <taxon>Perciformes</taxon>
        <taxon>Cottioidei</taxon>
        <taxon>Zoarcales</taxon>
        <taxon>Zoarcidae</taxon>
        <taxon>Zoarcinae</taxon>
        <taxon>Zoarces</taxon>
    </lineage>
</organism>
<comment type="caution">
    <text evidence="1">The sequence shown here is derived from an EMBL/GenBank/DDBJ whole genome shotgun (WGS) entry which is preliminary data.</text>
</comment>
<evidence type="ECO:0000313" key="1">
    <source>
        <dbReference type="EMBL" id="KAK9524724.1"/>
    </source>
</evidence>
<dbReference type="AlphaFoldDB" id="A0AAW1ETU5"/>
<sequence>MCLMFMTALSAMTRKHEVKHHVTASPVERLVHRHVSSRVLRRTSQTGTDPATVLTEADCQKIHVEPLL</sequence>
<reference evidence="1 2" key="1">
    <citation type="journal article" date="2024" name="Genome Biol. Evol.">
        <title>Chromosome-level genome assembly of the viviparous eelpout Zoarces viviparus.</title>
        <authorList>
            <person name="Fuhrmann N."/>
            <person name="Brasseur M.V."/>
            <person name="Bakowski C.E."/>
            <person name="Podsiadlowski L."/>
            <person name="Prost S."/>
            <person name="Krehenwinkel H."/>
            <person name="Mayer C."/>
        </authorList>
    </citation>
    <scope>NUCLEOTIDE SEQUENCE [LARGE SCALE GENOMIC DNA]</scope>
    <source>
        <strain evidence="1">NO-MEL_2022_Ind0_liver</strain>
    </source>
</reference>